<dbReference type="InterPro" id="IPR001765">
    <property type="entry name" value="Carbonic_anhydrase"/>
</dbReference>
<dbReference type="GO" id="GO:0008270">
    <property type="term" value="F:zinc ion binding"/>
    <property type="evidence" value="ECO:0007669"/>
    <property type="project" value="InterPro"/>
</dbReference>
<keyword evidence="5" id="KW-1185">Reference proteome</keyword>
<evidence type="ECO:0000313" key="4">
    <source>
        <dbReference type="EMBL" id="QEA11870.1"/>
    </source>
</evidence>
<dbReference type="KEGG" id="cof:FOZ74_01795"/>
<comment type="similarity">
    <text evidence="1">Belongs to the beta-class carbonic anhydrase family.</text>
</comment>
<gene>
    <name evidence="4" type="ORF">FOZ74_01795</name>
</gene>
<dbReference type="Gene3D" id="3.40.1050.10">
    <property type="entry name" value="Carbonic anhydrase"/>
    <property type="match status" value="1"/>
</dbReference>
<dbReference type="Pfam" id="PF00484">
    <property type="entry name" value="Pro_CA"/>
    <property type="match status" value="1"/>
</dbReference>
<dbReference type="CDD" id="cd03378">
    <property type="entry name" value="beta_CA_cladeC"/>
    <property type="match status" value="1"/>
</dbReference>
<keyword evidence="3" id="KW-0732">Signal</keyword>
<dbReference type="Proteomes" id="UP000321199">
    <property type="component" value="Chromosome"/>
</dbReference>
<dbReference type="NCBIfam" id="NF011765">
    <property type="entry name" value="PRK15219.1"/>
    <property type="match status" value="1"/>
</dbReference>
<evidence type="ECO:0000256" key="3">
    <source>
        <dbReference type="SAM" id="SignalP"/>
    </source>
</evidence>
<evidence type="ECO:0000256" key="1">
    <source>
        <dbReference type="ARBA" id="ARBA00006217"/>
    </source>
</evidence>
<comment type="cofactor">
    <cofactor evidence="2">
        <name>Zn(2+)</name>
        <dbReference type="ChEBI" id="CHEBI:29105"/>
    </cofactor>
    <text evidence="2">Binds 1 zinc ion per subunit.</text>
</comment>
<keyword evidence="2" id="KW-0479">Metal-binding</keyword>
<proteinExistence type="inferred from homology"/>
<dbReference type="GO" id="GO:0004089">
    <property type="term" value="F:carbonate dehydratase activity"/>
    <property type="evidence" value="ECO:0007669"/>
    <property type="project" value="InterPro"/>
</dbReference>
<dbReference type="InterPro" id="IPR006311">
    <property type="entry name" value="TAT_signal"/>
</dbReference>
<evidence type="ECO:0000256" key="2">
    <source>
        <dbReference type="PIRSR" id="PIRSR601765-1"/>
    </source>
</evidence>
<feature type="binding site" evidence="2">
    <location>
        <position position="91"/>
    </location>
    <ligand>
        <name>Zn(2+)</name>
        <dbReference type="ChEBI" id="CHEBI:29105"/>
    </ligand>
</feature>
<dbReference type="OrthoDB" id="9797527at2"/>
<dbReference type="AlphaFoldDB" id="A0A5B8RQH1"/>
<feature type="signal peptide" evidence="3">
    <location>
        <begin position="1"/>
        <end position="28"/>
    </location>
</feature>
<dbReference type="PANTHER" id="PTHR11002:SF79">
    <property type="entry name" value="CARBONIC ANHYDRASE 2"/>
    <property type="match status" value="1"/>
</dbReference>
<feature type="binding site" evidence="2">
    <location>
        <position position="142"/>
    </location>
    <ligand>
        <name>Zn(2+)</name>
        <dbReference type="ChEBI" id="CHEBI:29105"/>
    </ligand>
</feature>
<sequence>MPINRDRRHLLQGLAALSATGLATSALAEGACAVFTRESQAQTTPAAALQRLREGNARFVAGKGVHCDLMQQVRQTAGGQAPFAAVVGCIDSRVPPELVFDQRVGDIFAARVAGNIVNDDILGSLEFATQLAGARAIVVLGHTECGAVKGAVDDARLGHLTGLLAQIRPALTALKYEGVPSSKDAALVQRVAERNVQDAMARLMGSEVLAARVGAGELKIAGAMHDVATGEIRWLA</sequence>
<dbReference type="PROSITE" id="PS51318">
    <property type="entry name" value="TAT"/>
    <property type="match status" value="1"/>
</dbReference>
<organism evidence="4 5">
    <name type="scientific">Comamonas flocculans</name>
    <dbReference type="NCBI Taxonomy" id="2597701"/>
    <lineage>
        <taxon>Bacteria</taxon>
        <taxon>Pseudomonadati</taxon>
        <taxon>Pseudomonadota</taxon>
        <taxon>Betaproteobacteria</taxon>
        <taxon>Burkholderiales</taxon>
        <taxon>Comamonadaceae</taxon>
        <taxon>Comamonas</taxon>
    </lineage>
</organism>
<name>A0A5B8RQH1_9BURK</name>
<keyword evidence="2" id="KW-0862">Zinc</keyword>
<dbReference type="EMBL" id="CP042344">
    <property type="protein sequence ID" value="QEA11870.1"/>
    <property type="molecule type" value="Genomic_DNA"/>
</dbReference>
<accession>A0A5B8RQH1</accession>
<dbReference type="SUPFAM" id="SSF53056">
    <property type="entry name" value="beta-carbonic anhydrase, cab"/>
    <property type="match status" value="1"/>
</dbReference>
<reference evidence="4 5" key="1">
    <citation type="submission" date="2019-07" db="EMBL/GenBank/DDBJ databases">
        <title>Complete genome sequence of Comamonas sp. NLF 7-7 isolated from livestock.</title>
        <authorList>
            <person name="Kim D.H."/>
            <person name="Kim J.G."/>
        </authorList>
    </citation>
    <scope>NUCLEOTIDE SEQUENCE [LARGE SCALE GENOMIC DNA]</scope>
    <source>
        <strain evidence="4 5">NLF 7-7</strain>
    </source>
</reference>
<feature type="chain" id="PRO_5022863006" evidence="3">
    <location>
        <begin position="29"/>
        <end position="236"/>
    </location>
</feature>
<protein>
    <submittedName>
        <fullName evidence="4">Carbonic anhydrase</fullName>
    </submittedName>
</protein>
<dbReference type="PANTHER" id="PTHR11002">
    <property type="entry name" value="CARBONIC ANHYDRASE"/>
    <property type="match status" value="1"/>
</dbReference>
<feature type="binding site" evidence="2">
    <location>
        <position position="145"/>
    </location>
    <ligand>
        <name>Zn(2+)</name>
        <dbReference type="ChEBI" id="CHEBI:29105"/>
    </ligand>
</feature>
<dbReference type="RefSeq" id="WP_146911454.1">
    <property type="nucleotide sequence ID" value="NZ_CP042344.1"/>
</dbReference>
<feature type="binding site" evidence="2">
    <location>
        <position position="89"/>
    </location>
    <ligand>
        <name>Zn(2+)</name>
        <dbReference type="ChEBI" id="CHEBI:29105"/>
    </ligand>
</feature>
<evidence type="ECO:0000313" key="5">
    <source>
        <dbReference type="Proteomes" id="UP000321199"/>
    </source>
</evidence>
<dbReference type="SMART" id="SM00947">
    <property type="entry name" value="Pro_CA"/>
    <property type="match status" value="1"/>
</dbReference>
<dbReference type="InterPro" id="IPR036874">
    <property type="entry name" value="Carbonic_anhydrase_sf"/>
</dbReference>